<dbReference type="RefSeq" id="WP_115501215.1">
    <property type="nucleotide sequence ID" value="NZ_JACRTI010000076.1"/>
</dbReference>
<comment type="caution">
    <text evidence="2">The sequence shown here is derived from an EMBL/GenBank/DDBJ whole genome shotgun (WGS) entry which is preliminary data.</text>
</comment>
<protein>
    <recommendedName>
        <fullName evidence="5">SMI1/KNR4 family protein</fullName>
    </recommendedName>
</protein>
<organism evidence="2 3">
    <name type="scientific">Parabacteroides acidifaciens</name>
    <dbReference type="NCBI Taxonomy" id="2290935"/>
    <lineage>
        <taxon>Bacteria</taxon>
        <taxon>Pseudomonadati</taxon>
        <taxon>Bacteroidota</taxon>
        <taxon>Bacteroidia</taxon>
        <taxon>Bacteroidales</taxon>
        <taxon>Tannerellaceae</taxon>
        <taxon>Parabacteroides</taxon>
    </lineage>
</organism>
<reference evidence="1 4" key="2">
    <citation type="submission" date="2020-08" db="EMBL/GenBank/DDBJ databases">
        <title>Genome public.</title>
        <authorList>
            <person name="Liu C."/>
            <person name="Sun Q."/>
        </authorList>
    </citation>
    <scope>NUCLEOTIDE SEQUENCE [LARGE SCALE GENOMIC DNA]</scope>
    <source>
        <strain evidence="1 4">426_9</strain>
    </source>
</reference>
<dbReference type="Proteomes" id="UP000629596">
    <property type="component" value="Unassembled WGS sequence"/>
</dbReference>
<evidence type="ECO:0008006" key="5">
    <source>
        <dbReference type="Google" id="ProtNLM"/>
    </source>
</evidence>
<evidence type="ECO:0000313" key="3">
    <source>
        <dbReference type="Proteomes" id="UP000256321"/>
    </source>
</evidence>
<accession>A0A3D8HA68</accession>
<name>A0A3D8HA68_9BACT</name>
<evidence type="ECO:0000313" key="4">
    <source>
        <dbReference type="Proteomes" id="UP000629596"/>
    </source>
</evidence>
<evidence type="ECO:0000313" key="2">
    <source>
        <dbReference type="EMBL" id="RDU47532.1"/>
    </source>
</evidence>
<sequence>MEINRIQTLFDKYRDNYRLSCKPATESQLQEFRRNCMDYGVPAEIMDELVAYFRINNNFFGYFECDDILIFEWYEQGCLWLGQRDLWTFRCLLEKHKYAIGDASEDSFGEDYEFDTIEEMLQAFLSGEKI</sequence>
<gene>
    <name evidence="2" type="ORF">DWU89_19045</name>
    <name evidence="1" type="ORF">H8784_18570</name>
</gene>
<dbReference type="EMBL" id="JACRTI010000076">
    <property type="protein sequence ID" value="MBC8603716.1"/>
    <property type="molecule type" value="Genomic_DNA"/>
</dbReference>
<proteinExistence type="predicted"/>
<dbReference type="EMBL" id="QREV01000076">
    <property type="protein sequence ID" value="RDU47532.1"/>
    <property type="molecule type" value="Genomic_DNA"/>
</dbReference>
<dbReference type="Proteomes" id="UP000256321">
    <property type="component" value="Unassembled WGS sequence"/>
</dbReference>
<reference evidence="2 3" key="1">
    <citation type="submission" date="2018-07" db="EMBL/GenBank/DDBJ databases">
        <title>Parabacteroides acidifaciens nov. sp., isolated from human feces.</title>
        <authorList>
            <person name="Wang Y.J."/>
        </authorList>
    </citation>
    <scope>NUCLEOTIDE SEQUENCE [LARGE SCALE GENOMIC DNA]</scope>
    <source>
        <strain evidence="2 3">426-9</strain>
    </source>
</reference>
<dbReference type="AlphaFoldDB" id="A0A3D8HA68"/>
<evidence type="ECO:0000313" key="1">
    <source>
        <dbReference type="EMBL" id="MBC8603716.1"/>
    </source>
</evidence>
<keyword evidence="4" id="KW-1185">Reference proteome</keyword>